<dbReference type="SUPFAM" id="SSF48576">
    <property type="entry name" value="Terpenoid synthases"/>
    <property type="match status" value="1"/>
</dbReference>
<dbReference type="InterPro" id="IPR000092">
    <property type="entry name" value="Polyprenyl_synt"/>
</dbReference>
<dbReference type="PROSITE" id="PS00444">
    <property type="entry name" value="POLYPRENYL_SYNTHASE_2"/>
    <property type="match status" value="1"/>
</dbReference>
<dbReference type="PROSITE" id="PS00723">
    <property type="entry name" value="POLYPRENYL_SYNTHASE_1"/>
    <property type="match status" value="1"/>
</dbReference>
<dbReference type="PANTHER" id="PTHR12001">
    <property type="entry name" value="GERANYLGERANYL PYROPHOSPHATE SYNTHASE"/>
    <property type="match status" value="1"/>
</dbReference>
<evidence type="ECO:0000256" key="6">
    <source>
        <dbReference type="RuleBase" id="RU004466"/>
    </source>
</evidence>
<dbReference type="GO" id="GO:0004659">
    <property type="term" value="F:prenyltransferase activity"/>
    <property type="evidence" value="ECO:0007669"/>
    <property type="project" value="InterPro"/>
</dbReference>
<gene>
    <name evidence="7" type="ORF">A9A59_1982</name>
</gene>
<evidence type="ECO:0000256" key="2">
    <source>
        <dbReference type="ARBA" id="ARBA00006706"/>
    </source>
</evidence>
<evidence type="ECO:0000256" key="4">
    <source>
        <dbReference type="ARBA" id="ARBA00022723"/>
    </source>
</evidence>
<proteinExistence type="inferred from homology"/>
<evidence type="ECO:0000256" key="3">
    <source>
        <dbReference type="ARBA" id="ARBA00022679"/>
    </source>
</evidence>
<keyword evidence="5" id="KW-0460">Magnesium</keyword>
<evidence type="ECO:0000313" key="8">
    <source>
        <dbReference type="Proteomes" id="UP000223071"/>
    </source>
</evidence>
<name>A0A2A9HHW4_TEPT2</name>
<dbReference type="EMBL" id="PDJQ01000001">
    <property type="protein sequence ID" value="PFG74741.1"/>
    <property type="molecule type" value="Genomic_DNA"/>
</dbReference>
<dbReference type="RefSeq" id="WP_098504106.1">
    <property type="nucleotide sequence ID" value="NZ_PDJQ01000001.1"/>
</dbReference>
<dbReference type="CDD" id="cd00685">
    <property type="entry name" value="Trans_IPPS_HT"/>
    <property type="match status" value="1"/>
</dbReference>
<dbReference type="Gene3D" id="1.10.600.10">
    <property type="entry name" value="Farnesyl Diphosphate Synthase"/>
    <property type="match status" value="1"/>
</dbReference>
<reference evidence="7 8" key="1">
    <citation type="submission" date="2017-09" db="EMBL/GenBank/DDBJ databases">
        <title>Sequencing the genomes of two abundant thermophiles in Great Basin hot springs: Thermocrinis jamiesonii and novel Chloroflexi Thermoflexus hugenholtzii.</title>
        <authorList>
            <person name="Hedlund B."/>
        </authorList>
    </citation>
    <scope>NUCLEOTIDE SEQUENCE [LARGE SCALE GENOMIC DNA]</scope>
    <source>
        <strain evidence="7 8">G233</strain>
    </source>
</reference>
<evidence type="ECO:0000256" key="5">
    <source>
        <dbReference type="ARBA" id="ARBA00022842"/>
    </source>
</evidence>
<dbReference type="InterPro" id="IPR033749">
    <property type="entry name" value="Polyprenyl_synt_CS"/>
</dbReference>
<dbReference type="Proteomes" id="UP000223071">
    <property type="component" value="Unassembled WGS sequence"/>
</dbReference>
<dbReference type="SFLD" id="SFLDS00005">
    <property type="entry name" value="Isoprenoid_Synthase_Type_I"/>
    <property type="match status" value="1"/>
</dbReference>
<dbReference type="AlphaFoldDB" id="A0A2A9HHW4"/>
<sequence>MTAVQVAELYGPVAEDMVLVEDLLESTKNVDLPPLKRMLDHALEARGKRLRPALVLLAGHLGDYNLNKLVPLGAAIELLHTASLVHDDVVDGATSRRGRPTANAVFDNALTVLLGDYMFANAAEMVTRTGSLAVTRLFALALMKMTSGELDQDAAAFDAGKDVQHYLWRIGGKTAALFANATEGGAMLGNCDERVIEAMRTYGYSFGMAFQIVDDVLDFIGDETVMGKPVGSDLLEGTITLPGLLFLERYPKDNPIRRFILARRDRESRLREAIEAVRNSECIDASMEMARDYIRRAQEAIAFLPESETKRCLIDLSEYVLSRNS</sequence>
<dbReference type="Pfam" id="PF00348">
    <property type="entry name" value="polyprenyl_synt"/>
    <property type="match status" value="1"/>
</dbReference>
<keyword evidence="8" id="KW-1185">Reference proteome</keyword>
<accession>A0A2A9HHW4</accession>
<dbReference type="GO" id="GO:0046872">
    <property type="term" value="F:metal ion binding"/>
    <property type="evidence" value="ECO:0007669"/>
    <property type="project" value="UniProtKB-KW"/>
</dbReference>
<keyword evidence="3 6" id="KW-0808">Transferase</keyword>
<dbReference type="GO" id="GO:0008299">
    <property type="term" value="P:isoprenoid biosynthetic process"/>
    <property type="evidence" value="ECO:0007669"/>
    <property type="project" value="InterPro"/>
</dbReference>
<keyword evidence="4" id="KW-0479">Metal-binding</keyword>
<dbReference type="InterPro" id="IPR008949">
    <property type="entry name" value="Isoprenoid_synthase_dom_sf"/>
</dbReference>
<comment type="similarity">
    <text evidence="2 6">Belongs to the FPP/GGPP synthase family.</text>
</comment>
<organism evidence="7 8">
    <name type="scientific">Tepidiforma thermophila (strain KCTC 52669 / CGMCC 1.13589 / G233)</name>
    <dbReference type="NCBI Taxonomy" id="2761530"/>
    <lineage>
        <taxon>Bacteria</taxon>
        <taxon>Bacillati</taxon>
        <taxon>Chloroflexota</taxon>
        <taxon>Tepidiformia</taxon>
        <taxon>Tepidiformales</taxon>
        <taxon>Tepidiformaceae</taxon>
        <taxon>Tepidiforma</taxon>
    </lineage>
</organism>
<evidence type="ECO:0000256" key="1">
    <source>
        <dbReference type="ARBA" id="ARBA00001946"/>
    </source>
</evidence>
<evidence type="ECO:0000313" key="7">
    <source>
        <dbReference type="EMBL" id="PFG74741.1"/>
    </source>
</evidence>
<dbReference type="PANTHER" id="PTHR12001:SF69">
    <property type="entry name" value="ALL TRANS-POLYPRENYL-DIPHOSPHATE SYNTHASE PDSS1"/>
    <property type="match status" value="1"/>
</dbReference>
<protein>
    <submittedName>
        <fullName evidence="7">Heptaprenyl diphosphate synthase/octaprenyl-diphosphate synthase</fullName>
    </submittedName>
</protein>
<comment type="caution">
    <text evidence="7">The sequence shown here is derived from an EMBL/GenBank/DDBJ whole genome shotgun (WGS) entry which is preliminary data.</text>
</comment>
<comment type="cofactor">
    <cofactor evidence="1">
        <name>Mg(2+)</name>
        <dbReference type="ChEBI" id="CHEBI:18420"/>
    </cofactor>
</comment>